<proteinExistence type="predicted"/>
<protein>
    <submittedName>
        <fullName evidence="1">Uncharacterized protein</fullName>
    </submittedName>
</protein>
<evidence type="ECO:0000313" key="1">
    <source>
        <dbReference type="EMBL" id="EYC07250.1"/>
    </source>
</evidence>
<accession>A0A016TWR5</accession>
<reference evidence="2" key="1">
    <citation type="journal article" date="2015" name="Nat. Genet.">
        <title>The genome and transcriptome of the zoonotic hookworm Ancylostoma ceylanicum identify infection-specific gene families.</title>
        <authorList>
            <person name="Schwarz E.M."/>
            <person name="Hu Y."/>
            <person name="Antoshechkin I."/>
            <person name="Miller M.M."/>
            <person name="Sternberg P.W."/>
            <person name="Aroian R.V."/>
        </authorList>
    </citation>
    <scope>NUCLEOTIDE SEQUENCE</scope>
    <source>
        <strain evidence="2">HY135</strain>
    </source>
</reference>
<name>A0A016TWR5_9BILA</name>
<dbReference type="Proteomes" id="UP000024635">
    <property type="component" value="Unassembled WGS sequence"/>
</dbReference>
<comment type="caution">
    <text evidence="1">The sequence shown here is derived from an EMBL/GenBank/DDBJ whole genome shotgun (WGS) entry which is preliminary data.</text>
</comment>
<organism evidence="1 2">
    <name type="scientific">Ancylostoma ceylanicum</name>
    <dbReference type="NCBI Taxonomy" id="53326"/>
    <lineage>
        <taxon>Eukaryota</taxon>
        <taxon>Metazoa</taxon>
        <taxon>Ecdysozoa</taxon>
        <taxon>Nematoda</taxon>
        <taxon>Chromadorea</taxon>
        <taxon>Rhabditida</taxon>
        <taxon>Rhabditina</taxon>
        <taxon>Rhabditomorpha</taxon>
        <taxon>Strongyloidea</taxon>
        <taxon>Ancylostomatidae</taxon>
        <taxon>Ancylostomatinae</taxon>
        <taxon>Ancylostoma</taxon>
    </lineage>
</organism>
<sequence>MCSGVIYLITCIGCGAEYIEVVVWKKTDDISTLLVKLQQFKRTHSLTNAFARERRAAVLPLVYGLLKLTVRLPILGCR</sequence>
<gene>
    <name evidence="1" type="primary">Acey_s0071.g550</name>
    <name evidence="1" type="ORF">Y032_0071g550</name>
</gene>
<dbReference type="AlphaFoldDB" id="A0A016TWR5"/>
<keyword evidence="2" id="KW-1185">Reference proteome</keyword>
<evidence type="ECO:0000313" key="2">
    <source>
        <dbReference type="Proteomes" id="UP000024635"/>
    </source>
</evidence>
<dbReference type="EMBL" id="JARK01001407">
    <property type="protein sequence ID" value="EYC07250.1"/>
    <property type="molecule type" value="Genomic_DNA"/>
</dbReference>